<organism evidence="2 3">
    <name type="scientific">Schistosoma mattheei</name>
    <dbReference type="NCBI Taxonomy" id="31246"/>
    <lineage>
        <taxon>Eukaryota</taxon>
        <taxon>Metazoa</taxon>
        <taxon>Spiralia</taxon>
        <taxon>Lophotrochozoa</taxon>
        <taxon>Platyhelminthes</taxon>
        <taxon>Trematoda</taxon>
        <taxon>Digenea</taxon>
        <taxon>Strigeidida</taxon>
        <taxon>Schistosomatoidea</taxon>
        <taxon>Schistosomatidae</taxon>
        <taxon>Schistosoma</taxon>
    </lineage>
</organism>
<dbReference type="AlphaFoldDB" id="A0AA85AZY0"/>
<dbReference type="WBParaSite" id="SMTH1_17660.1">
    <property type="protein sequence ID" value="SMTH1_17660.1"/>
    <property type="gene ID" value="SMTH1_17660"/>
</dbReference>
<dbReference type="InterPro" id="IPR038718">
    <property type="entry name" value="SNF2-like_sf"/>
</dbReference>
<dbReference type="CDD" id="cd18067">
    <property type="entry name" value="DEXHc_RAD54A"/>
    <property type="match status" value="1"/>
</dbReference>
<dbReference type="InterPro" id="IPR000330">
    <property type="entry name" value="SNF2_N"/>
</dbReference>
<dbReference type="GO" id="GO:0007131">
    <property type="term" value="P:reciprocal meiotic recombination"/>
    <property type="evidence" value="ECO:0007669"/>
    <property type="project" value="TreeGrafter"/>
</dbReference>
<dbReference type="Proteomes" id="UP000050791">
    <property type="component" value="Unassembled WGS sequence"/>
</dbReference>
<evidence type="ECO:0000313" key="2">
    <source>
        <dbReference type="Proteomes" id="UP000050791"/>
    </source>
</evidence>
<dbReference type="PROSITE" id="PS51192">
    <property type="entry name" value="HELICASE_ATP_BIND_1"/>
    <property type="match status" value="1"/>
</dbReference>
<dbReference type="FunFam" id="3.40.50.10810:FF:000010">
    <property type="entry name" value="DNA repair and recombination protein RAD54-like"/>
    <property type="match status" value="1"/>
</dbReference>
<feature type="domain" description="Helicase ATP-binding" evidence="1">
    <location>
        <begin position="23"/>
        <end position="198"/>
    </location>
</feature>
<dbReference type="SUPFAM" id="SSF52540">
    <property type="entry name" value="P-loop containing nucleoside triphosphate hydrolases"/>
    <property type="match status" value="2"/>
</dbReference>
<dbReference type="InterPro" id="IPR014001">
    <property type="entry name" value="Helicase_ATP-bd"/>
</dbReference>
<dbReference type="Gene3D" id="3.40.50.10810">
    <property type="entry name" value="Tandem AAA-ATPase domain"/>
    <property type="match status" value="1"/>
</dbReference>
<dbReference type="GO" id="GO:0005524">
    <property type="term" value="F:ATP binding"/>
    <property type="evidence" value="ECO:0007669"/>
    <property type="project" value="InterPro"/>
</dbReference>
<dbReference type="GO" id="GO:0045003">
    <property type="term" value="P:double-strand break repair via synthesis-dependent strand annealing"/>
    <property type="evidence" value="ECO:0007669"/>
    <property type="project" value="TreeGrafter"/>
</dbReference>
<accession>A0AA85AZY0</accession>
<reference evidence="3" key="1">
    <citation type="submission" date="2023-11" db="UniProtKB">
        <authorList>
            <consortium name="WormBaseParasite"/>
        </authorList>
    </citation>
    <scope>IDENTIFICATION</scope>
</reference>
<protein>
    <recommendedName>
        <fullName evidence="1">Helicase ATP-binding domain-containing protein</fullName>
    </recommendedName>
</protein>
<evidence type="ECO:0000259" key="1">
    <source>
        <dbReference type="PROSITE" id="PS51192"/>
    </source>
</evidence>
<dbReference type="InterPro" id="IPR027417">
    <property type="entry name" value="P-loop_NTPase"/>
</dbReference>
<dbReference type="SMART" id="SM00487">
    <property type="entry name" value="DEXDc"/>
    <property type="match status" value="1"/>
</dbReference>
<dbReference type="Gene3D" id="1.20.120.850">
    <property type="entry name" value="SWI2/SNF2 ATPases, N-terminal domain"/>
    <property type="match status" value="1"/>
</dbReference>
<dbReference type="PANTHER" id="PTHR45629:SF7">
    <property type="entry name" value="DNA EXCISION REPAIR PROTEIN ERCC-6-RELATED"/>
    <property type="match status" value="1"/>
</dbReference>
<evidence type="ECO:0000313" key="3">
    <source>
        <dbReference type="WBParaSite" id="SMTH1_17660.1"/>
    </source>
</evidence>
<dbReference type="InterPro" id="IPR050496">
    <property type="entry name" value="SNF2_RAD54_helicase_repair"/>
</dbReference>
<name>A0AA85AZY0_9TREM</name>
<proteinExistence type="predicted"/>
<sequence length="359" mass="40427">MLSKILRPHQREGVKFMYDCVTGVQIPNNHGCIMADEMGLGKTLQCITLIWTLLRQGPEGKPIIDKAVVVTPSSLLRNWYNEFQKWLHGKIHPLAIDSGSKEDIDSKLAGFLSQTGRRIPSPILIISYETFRLHASVLHKGSVGLVLCDEGHRLKNSENQTYQALVQLKCSRRVLLSGTPIQNDLLEYFSLVHFVNMGLLGTASEFRRRYEIPILRGRDADATKEDQKKGEEILQELLGIVTRCIIRRTQALLTKYLPVKIEQVVCCNLVGSQREVYSDFVKRMVREVSLKMSSADDSRNDKSSLASITHLKKLCNHPDLVYEKMAANTDGFHNALNYFPANYQGSLESNASVKPELSG</sequence>
<dbReference type="Pfam" id="PF00176">
    <property type="entry name" value="SNF2-rel_dom"/>
    <property type="match status" value="1"/>
</dbReference>
<dbReference type="PANTHER" id="PTHR45629">
    <property type="entry name" value="SNF2/RAD54 FAMILY MEMBER"/>
    <property type="match status" value="1"/>
</dbReference>
<dbReference type="GO" id="GO:0015616">
    <property type="term" value="F:DNA translocase activity"/>
    <property type="evidence" value="ECO:0007669"/>
    <property type="project" value="TreeGrafter"/>
</dbReference>
<dbReference type="GO" id="GO:0005634">
    <property type="term" value="C:nucleus"/>
    <property type="evidence" value="ECO:0007669"/>
    <property type="project" value="TreeGrafter"/>
</dbReference>